<dbReference type="InterPro" id="IPR027417">
    <property type="entry name" value="P-loop_NTPase"/>
</dbReference>
<evidence type="ECO:0000256" key="2">
    <source>
        <dbReference type="SAM" id="MobiDB-lite"/>
    </source>
</evidence>
<reference evidence="5" key="1">
    <citation type="journal article" date="2021" name="Genome Biol. Evol.">
        <title>A High-Quality Reference Genome for a Parasitic Bivalve with Doubly Uniparental Inheritance (Bivalvia: Unionida).</title>
        <authorList>
            <person name="Smith C.H."/>
        </authorList>
    </citation>
    <scope>NUCLEOTIDE SEQUENCE</scope>
    <source>
        <strain evidence="5">CHS0354</strain>
    </source>
</reference>
<feature type="transmembrane region" description="Helical" evidence="3">
    <location>
        <begin position="47"/>
        <end position="67"/>
    </location>
</feature>
<evidence type="ECO:0000259" key="4">
    <source>
        <dbReference type="PROSITE" id="PS50104"/>
    </source>
</evidence>
<dbReference type="InterPro" id="IPR032171">
    <property type="entry name" value="COR-A"/>
</dbReference>
<gene>
    <name evidence="5" type="ORF">CHS0354_025301</name>
</gene>
<dbReference type="GO" id="GO:0007165">
    <property type="term" value="P:signal transduction"/>
    <property type="evidence" value="ECO:0007669"/>
    <property type="project" value="InterPro"/>
</dbReference>
<dbReference type="InterPro" id="IPR035897">
    <property type="entry name" value="Toll_tir_struct_dom_sf"/>
</dbReference>
<evidence type="ECO:0000256" key="1">
    <source>
        <dbReference type="ARBA" id="ARBA00022737"/>
    </source>
</evidence>
<protein>
    <recommendedName>
        <fullName evidence="4">TIR domain-containing protein</fullName>
    </recommendedName>
</protein>
<dbReference type="SUPFAM" id="SSF52200">
    <property type="entry name" value="Toll/Interleukin receptor TIR domain"/>
    <property type="match status" value="1"/>
</dbReference>
<accession>A0AAE0RUS2</accession>
<evidence type="ECO:0000256" key="3">
    <source>
        <dbReference type="SAM" id="Phobius"/>
    </source>
</evidence>
<dbReference type="PANTHER" id="PTHR16253">
    <property type="entry name" value="TETRATRICOPEPTIDE REPEAT PROTEIN 22"/>
    <property type="match status" value="1"/>
</dbReference>
<dbReference type="Gene3D" id="3.40.50.10140">
    <property type="entry name" value="Toll/interleukin-1 receptor homology (TIR) domain"/>
    <property type="match status" value="1"/>
</dbReference>
<dbReference type="AlphaFoldDB" id="A0AAE0RUS2"/>
<reference evidence="5" key="2">
    <citation type="journal article" date="2021" name="Genome Biol. Evol.">
        <title>Developing a high-quality reference genome for a parasitic bivalve with doubly uniparental inheritance (Bivalvia: Unionida).</title>
        <authorList>
            <person name="Smith C.H."/>
        </authorList>
    </citation>
    <scope>NUCLEOTIDE SEQUENCE</scope>
    <source>
        <strain evidence="5">CHS0354</strain>
        <tissue evidence="5">Mantle</tissue>
    </source>
</reference>
<evidence type="ECO:0000313" key="6">
    <source>
        <dbReference type="Proteomes" id="UP001195483"/>
    </source>
</evidence>
<sequence length="1114" mass="127841">MAEEDITWWKKMFGAVVQAVAVPLAFIEENGATDSNKSAEDMAWKNIILRGTDVIAAAVLLVALMVFKTKERCCFKHAENAILNTIIFGAMILVNPSFKETRAVLAVQEVFSSLKETGEKFFNISEDDKFWIKMTLKGISVCLMAALVVMKQFADKEAGFKRIIDDHTEQEREGLPPEILRMDTRSQELYRQALEAGKVKVYNIRLMIVGHLGVGKTTLTKRLLDEDAVEAPHVSTKGIAVHSRCCKIDLDTKEWIVEGKENRFPDNGHLLIHIVSEHVANESILSKDDVNQEEMNRTQTLLTNTEQDLKDGFEQKGRDNCSFDGAIPVYLEPMRTDTNSTREKDYLYVREEQSMKEKQNSLDSNIYQNSQTDSNETISKGGKLDKKKSTGIDNTRIQSDFHDFVSKYGTLTYLKKIFCDVTLLDFAGQFVFYTTHQTFMSWRTIYLLVTDMSKSLEDLVKEDKHSLNLNRNMESSITDYAVFWLNSIHSHGMSMCKGSTRRETDNDEQNLIRGTKYPPVILVATHSDKVPECGMSKTKNEYFDGVRRVLKERPQRFLLRGYFAISNFGPDTDIDALKQKIFALAQEQDYWGEEIPARWIILEQKLMELKKSGVKIIEHSLVEKINNSSDVKIESKEELDVFLRFEHDLGSIVFFSTEKLRDKIVLDPDWLIDGVRVLISPPLHVLDENPEIHPQWYDFMDTGRLTKTLVGRLWSDDKHEDFHRNRDYLLDLMEKLSIIAKPAEKDFGEKDQKGFYWVPCVIYKSAPDHVKNLEPHDGMTRTSTLCFVSKTKFIHVGVFHRLVASFLSKWPPAEDNGEFHVYNGCCEFEVDNRHSLLLVLNDYAIFATMFRSSSGGDFPDNGLCRNIRNLISSTLTDITACISPNSEFDVCVKCERSSTDTIKGLLAISDRDEIRCKCSKPVHPVKVENLLKFWEIDPADEYSTYSGTSDLTIPNERQVSLWRRTLTTGKKYHVFFSYSSSDIQWVKKTVDTLEKEYGYFCCEYDRDNTPGTSLLKFASDSIKHACKTIVVMTREAFESGFVSYETEMAIMQGFLEKRKCVVPILLKDCEVPSHLSVLNYIDARDPRRRDIWWPKLLTELENQGERCLASTENR</sequence>
<feature type="compositionally biased region" description="Polar residues" evidence="2">
    <location>
        <begin position="366"/>
        <end position="378"/>
    </location>
</feature>
<dbReference type="Proteomes" id="UP001195483">
    <property type="component" value="Unassembled WGS sequence"/>
</dbReference>
<dbReference type="SMART" id="SM00255">
    <property type="entry name" value="TIR"/>
    <property type="match status" value="1"/>
</dbReference>
<dbReference type="EMBL" id="JAEAOA010001510">
    <property type="protein sequence ID" value="KAK3579981.1"/>
    <property type="molecule type" value="Genomic_DNA"/>
</dbReference>
<feature type="transmembrane region" description="Helical" evidence="3">
    <location>
        <begin position="12"/>
        <end position="27"/>
    </location>
</feature>
<evidence type="ECO:0000313" key="5">
    <source>
        <dbReference type="EMBL" id="KAK3579981.1"/>
    </source>
</evidence>
<dbReference type="PANTHER" id="PTHR16253:SF0">
    <property type="entry name" value="TETRATRICOPEPTIDE REPEAT PROTEIN 22"/>
    <property type="match status" value="1"/>
</dbReference>
<dbReference type="PROSITE" id="PS50104">
    <property type="entry name" value="TIR"/>
    <property type="match status" value="1"/>
</dbReference>
<proteinExistence type="predicted"/>
<comment type="caution">
    <text evidence="5">The sequence shown here is derived from an EMBL/GenBank/DDBJ whole genome shotgun (WGS) entry which is preliminary data.</text>
</comment>
<dbReference type="Pfam" id="PF16095">
    <property type="entry name" value="COR-A"/>
    <property type="match status" value="1"/>
</dbReference>
<keyword evidence="3" id="KW-0472">Membrane</keyword>
<keyword evidence="6" id="KW-1185">Reference proteome</keyword>
<dbReference type="InterPro" id="IPR036388">
    <property type="entry name" value="WH-like_DNA-bd_sf"/>
</dbReference>
<keyword evidence="1" id="KW-0677">Repeat</keyword>
<dbReference type="Gene3D" id="1.10.10.10">
    <property type="entry name" value="Winged helix-like DNA-binding domain superfamily/Winged helix DNA-binding domain"/>
    <property type="match status" value="1"/>
</dbReference>
<dbReference type="SUPFAM" id="SSF52540">
    <property type="entry name" value="P-loop containing nucleoside triphosphate hydrolases"/>
    <property type="match status" value="1"/>
</dbReference>
<name>A0AAE0RUS2_9BIVA</name>
<feature type="region of interest" description="Disordered" evidence="2">
    <location>
        <begin position="366"/>
        <end position="385"/>
    </location>
</feature>
<organism evidence="5 6">
    <name type="scientific">Potamilus streckersoni</name>
    <dbReference type="NCBI Taxonomy" id="2493646"/>
    <lineage>
        <taxon>Eukaryota</taxon>
        <taxon>Metazoa</taxon>
        <taxon>Spiralia</taxon>
        <taxon>Lophotrochozoa</taxon>
        <taxon>Mollusca</taxon>
        <taxon>Bivalvia</taxon>
        <taxon>Autobranchia</taxon>
        <taxon>Heteroconchia</taxon>
        <taxon>Palaeoheterodonta</taxon>
        <taxon>Unionida</taxon>
        <taxon>Unionoidea</taxon>
        <taxon>Unionidae</taxon>
        <taxon>Ambleminae</taxon>
        <taxon>Lampsilini</taxon>
        <taxon>Potamilus</taxon>
    </lineage>
</organism>
<dbReference type="Gene3D" id="3.40.50.300">
    <property type="entry name" value="P-loop containing nucleotide triphosphate hydrolases"/>
    <property type="match status" value="2"/>
</dbReference>
<keyword evidence="3" id="KW-0812">Transmembrane</keyword>
<dbReference type="InterPro" id="IPR000157">
    <property type="entry name" value="TIR_dom"/>
</dbReference>
<reference evidence="5" key="3">
    <citation type="submission" date="2023-05" db="EMBL/GenBank/DDBJ databases">
        <authorList>
            <person name="Smith C.H."/>
        </authorList>
    </citation>
    <scope>NUCLEOTIDE SEQUENCE</scope>
    <source>
        <strain evidence="5">CHS0354</strain>
        <tissue evidence="5">Mantle</tissue>
    </source>
</reference>
<dbReference type="Pfam" id="PF13676">
    <property type="entry name" value="TIR_2"/>
    <property type="match status" value="1"/>
</dbReference>
<dbReference type="InterPro" id="IPR042342">
    <property type="entry name" value="TTC22"/>
</dbReference>
<feature type="domain" description="TIR" evidence="4">
    <location>
        <begin position="970"/>
        <end position="1100"/>
    </location>
</feature>
<keyword evidence="3" id="KW-1133">Transmembrane helix</keyword>